<dbReference type="InterPro" id="IPR036274">
    <property type="entry name" value="HR1_rpt_sf"/>
</dbReference>
<evidence type="ECO:0000313" key="19">
    <source>
        <dbReference type="EMBL" id="KAJ4933142.1"/>
    </source>
</evidence>
<evidence type="ECO:0000256" key="2">
    <source>
        <dbReference type="ARBA" id="ARBA00004245"/>
    </source>
</evidence>
<dbReference type="InterPro" id="IPR027267">
    <property type="entry name" value="AH/BAR_dom_sf"/>
</dbReference>
<dbReference type="PANTHER" id="PTHR23065:SF7">
    <property type="entry name" value="NOSTRIN, ISOFORM H"/>
    <property type="match status" value="1"/>
</dbReference>
<dbReference type="SMART" id="SM00055">
    <property type="entry name" value="FCH"/>
    <property type="match status" value="1"/>
</dbReference>
<dbReference type="Pfam" id="PF25610">
    <property type="entry name" value="HR1_TOCA"/>
    <property type="match status" value="1"/>
</dbReference>
<feature type="domain" description="SH3" evidence="16">
    <location>
        <begin position="498"/>
        <end position="557"/>
    </location>
</feature>
<evidence type="ECO:0000256" key="15">
    <source>
        <dbReference type="PROSITE-ProRule" id="PRU01077"/>
    </source>
</evidence>
<sequence>MSEFGRRVVKVPGPKSTNRYSLKMKDPISTCSYNQLYQNVKRFSKSGEYFCRELMTVFQQRAELELTYSKGLQKLAGKLIRASKGMSNNSTYSAWCHVSDEMYSRADAHRSLGNAFQQEAILEIRQVLDEHNKRKRPLDSAIERTGKLFTANWSEQLKIKKKLVGLTREHEALFNFVENNRQICTEKEKQKMLNRLTKSAELQARVDDEYFNINMEGHQMRLKWENTLKNCHQVIQELEKQRIEVLFNILNRYNLHMSSFGQTLQHAQKKIEQTVQRVDMDKDIQTLLAENSITAEDHKAEFLVADYFEEDSKSLMAKDRRKEAIKLKVQHLEACITKTKKDREGIEKLMRTYSANPSFSNQKNLEETEQQIDESTLKLDLLEATHCKLSASLCELEGKAKSFHRFSDSIVKWKDKDCEHSVVQLTRPVKLRRTPFRSRQSLRASIIYKGPAQFVTQPSVEQVTSTTHEAAECDSTVNGALPHTNNDKEQGQITPELCSIGKCKALYDFTPEQDDELTLKEGDLLDICGKEENGWWFGKLDGKTGHFPSTYVEELPVLSSIKSSDA</sequence>
<evidence type="ECO:0000256" key="11">
    <source>
        <dbReference type="ARBA" id="ARBA00023212"/>
    </source>
</evidence>
<feature type="domain" description="F-BAR" evidence="17">
    <location>
        <begin position="22"/>
        <end position="283"/>
    </location>
</feature>
<evidence type="ECO:0000256" key="3">
    <source>
        <dbReference type="ARBA" id="ARBA00022443"/>
    </source>
</evidence>
<dbReference type="AlphaFoldDB" id="A0AAD6AYM3"/>
<reference evidence="19" key="1">
    <citation type="submission" date="2022-11" db="EMBL/GenBank/DDBJ databases">
        <title>Chromosome-level genome of Pogonophryne albipinna.</title>
        <authorList>
            <person name="Jo E."/>
        </authorList>
    </citation>
    <scope>NUCLEOTIDE SEQUENCE</scope>
    <source>
        <strain evidence="19">SGF0006</strain>
        <tissue evidence="19">Muscle</tissue>
    </source>
</reference>
<dbReference type="Gene3D" id="2.30.30.40">
    <property type="entry name" value="SH3 Domains"/>
    <property type="match status" value="1"/>
</dbReference>
<evidence type="ECO:0000256" key="6">
    <source>
        <dbReference type="ARBA" id="ARBA00022553"/>
    </source>
</evidence>
<organism evidence="19 20">
    <name type="scientific">Pogonophryne albipinna</name>
    <dbReference type="NCBI Taxonomy" id="1090488"/>
    <lineage>
        <taxon>Eukaryota</taxon>
        <taxon>Metazoa</taxon>
        <taxon>Chordata</taxon>
        <taxon>Craniata</taxon>
        <taxon>Vertebrata</taxon>
        <taxon>Euteleostomi</taxon>
        <taxon>Actinopterygii</taxon>
        <taxon>Neopterygii</taxon>
        <taxon>Teleostei</taxon>
        <taxon>Neoteleostei</taxon>
        <taxon>Acanthomorphata</taxon>
        <taxon>Eupercaria</taxon>
        <taxon>Perciformes</taxon>
        <taxon>Notothenioidei</taxon>
        <taxon>Pogonophryne</taxon>
    </lineage>
</organism>
<protein>
    <recommendedName>
        <fullName evidence="13">Osteoclast-stimulating factor 1</fullName>
    </recommendedName>
</protein>
<evidence type="ECO:0000259" key="18">
    <source>
        <dbReference type="PROSITE" id="PS51860"/>
    </source>
</evidence>
<dbReference type="PANTHER" id="PTHR23065">
    <property type="entry name" value="PROLINE-SERINE-THREONINE PHOSPHATASE INTERACTING PROTEIN 1"/>
    <property type="match status" value="1"/>
</dbReference>
<keyword evidence="8" id="KW-0040">ANK repeat</keyword>
<keyword evidence="5" id="KW-0963">Cytoplasm</keyword>
<comment type="caution">
    <text evidence="19">The sequence shown here is derived from an EMBL/GenBank/DDBJ whole genome shotgun (WGS) entry which is preliminary data.</text>
</comment>
<dbReference type="PROSITE" id="PS50002">
    <property type="entry name" value="SH3"/>
    <property type="match status" value="1"/>
</dbReference>
<keyword evidence="7" id="KW-0254">Endocytosis</keyword>
<dbReference type="InterPro" id="IPR011072">
    <property type="entry name" value="HR1_rho-bd"/>
</dbReference>
<dbReference type="SUPFAM" id="SSF50044">
    <property type="entry name" value="SH3-domain"/>
    <property type="match status" value="1"/>
</dbReference>
<keyword evidence="20" id="KW-1185">Reference proteome</keyword>
<evidence type="ECO:0000256" key="7">
    <source>
        <dbReference type="ARBA" id="ARBA00022583"/>
    </source>
</evidence>
<dbReference type="GO" id="GO:0007165">
    <property type="term" value="P:signal transduction"/>
    <property type="evidence" value="ECO:0007669"/>
    <property type="project" value="InterPro"/>
</dbReference>
<dbReference type="Pfam" id="PF00611">
    <property type="entry name" value="FCH"/>
    <property type="match status" value="1"/>
</dbReference>
<gene>
    <name evidence="19" type="ORF">JOQ06_029978</name>
</gene>
<keyword evidence="9 15" id="KW-0175">Coiled coil</keyword>
<evidence type="ECO:0000256" key="5">
    <source>
        <dbReference type="ARBA" id="ARBA00022490"/>
    </source>
</evidence>
<dbReference type="Pfam" id="PF00018">
    <property type="entry name" value="SH3_1"/>
    <property type="match status" value="1"/>
</dbReference>
<evidence type="ECO:0000313" key="20">
    <source>
        <dbReference type="Proteomes" id="UP001219934"/>
    </source>
</evidence>
<keyword evidence="6" id="KW-0597">Phosphoprotein</keyword>
<evidence type="ECO:0000256" key="8">
    <source>
        <dbReference type="ARBA" id="ARBA00023043"/>
    </source>
</evidence>
<dbReference type="Gene3D" id="1.20.1270.60">
    <property type="entry name" value="Arfaptin homology (AH) domain/BAR domain"/>
    <property type="match status" value="1"/>
</dbReference>
<keyword evidence="3 14" id="KW-0728">SH3 domain</keyword>
<feature type="domain" description="REM-1" evidence="18">
    <location>
        <begin position="314"/>
        <end position="395"/>
    </location>
</feature>
<dbReference type="PRINTS" id="PR00452">
    <property type="entry name" value="SH3DOMAIN"/>
</dbReference>
<dbReference type="SMART" id="SM00326">
    <property type="entry name" value="SH3"/>
    <property type="match status" value="1"/>
</dbReference>
<comment type="subcellular location">
    <subcellularLocation>
        <location evidence="1">Cell membrane</location>
    </subcellularLocation>
    <subcellularLocation>
        <location evidence="2">Cytoplasm</location>
        <location evidence="2">Cytoskeleton</location>
    </subcellularLocation>
</comment>
<dbReference type="PROSITE" id="PS51741">
    <property type="entry name" value="F_BAR"/>
    <property type="match status" value="1"/>
</dbReference>
<evidence type="ECO:0000256" key="14">
    <source>
        <dbReference type="PROSITE-ProRule" id="PRU00192"/>
    </source>
</evidence>
<evidence type="ECO:0000259" key="16">
    <source>
        <dbReference type="PROSITE" id="PS50002"/>
    </source>
</evidence>
<dbReference type="GO" id="GO:0043226">
    <property type="term" value="C:organelle"/>
    <property type="evidence" value="ECO:0007669"/>
    <property type="project" value="UniProtKB-ARBA"/>
</dbReference>
<evidence type="ECO:0000256" key="1">
    <source>
        <dbReference type="ARBA" id="ARBA00004236"/>
    </source>
</evidence>
<evidence type="ECO:0000256" key="12">
    <source>
        <dbReference type="ARBA" id="ARBA00037432"/>
    </source>
</evidence>
<keyword evidence="10" id="KW-0472">Membrane</keyword>
<dbReference type="Gene3D" id="6.10.140.470">
    <property type="match status" value="1"/>
</dbReference>
<dbReference type="SUPFAM" id="SSF46585">
    <property type="entry name" value="HR1 repeat"/>
    <property type="match status" value="1"/>
</dbReference>
<dbReference type="PROSITE" id="PS51860">
    <property type="entry name" value="REM_1"/>
    <property type="match status" value="1"/>
</dbReference>
<proteinExistence type="predicted"/>
<dbReference type="InterPro" id="IPR001452">
    <property type="entry name" value="SH3_domain"/>
</dbReference>
<evidence type="ECO:0000256" key="9">
    <source>
        <dbReference type="ARBA" id="ARBA00023054"/>
    </source>
</evidence>
<dbReference type="InterPro" id="IPR036028">
    <property type="entry name" value="SH3-like_dom_sf"/>
</dbReference>
<dbReference type="FunFam" id="2.30.30.40:FF:000072">
    <property type="entry name" value="Unconventional Myosin IB"/>
    <property type="match status" value="1"/>
</dbReference>
<keyword evidence="4" id="KW-1003">Cell membrane</keyword>
<dbReference type="Proteomes" id="UP001219934">
    <property type="component" value="Unassembled WGS sequence"/>
</dbReference>
<dbReference type="InterPro" id="IPR057870">
    <property type="entry name" value="HR1_TOCA"/>
</dbReference>
<keyword evidence="11" id="KW-0206">Cytoskeleton</keyword>
<dbReference type="GO" id="GO:0006897">
    <property type="term" value="P:endocytosis"/>
    <property type="evidence" value="ECO:0007669"/>
    <property type="project" value="UniProtKB-KW"/>
</dbReference>
<dbReference type="GO" id="GO:0005737">
    <property type="term" value="C:cytoplasm"/>
    <property type="evidence" value="ECO:0007669"/>
    <property type="project" value="UniProtKB-SubCell"/>
</dbReference>
<accession>A0AAD6AYM3</accession>
<dbReference type="InterPro" id="IPR031160">
    <property type="entry name" value="F_BAR_dom"/>
</dbReference>
<name>A0AAD6AYM3_9TELE</name>
<evidence type="ECO:0000256" key="10">
    <source>
        <dbReference type="ARBA" id="ARBA00023136"/>
    </source>
</evidence>
<dbReference type="EMBL" id="JAPTMU010000013">
    <property type="protein sequence ID" value="KAJ4933142.1"/>
    <property type="molecule type" value="Genomic_DNA"/>
</dbReference>
<evidence type="ECO:0000259" key="17">
    <source>
        <dbReference type="PROSITE" id="PS51741"/>
    </source>
</evidence>
<dbReference type="SUPFAM" id="SSF103657">
    <property type="entry name" value="BAR/IMD domain-like"/>
    <property type="match status" value="1"/>
</dbReference>
<dbReference type="CDD" id="cd07658">
    <property type="entry name" value="F-BAR_NOSTRIN"/>
    <property type="match status" value="1"/>
</dbReference>
<dbReference type="InterPro" id="IPR001060">
    <property type="entry name" value="FCH_dom"/>
</dbReference>
<evidence type="ECO:0000256" key="4">
    <source>
        <dbReference type="ARBA" id="ARBA00022475"/>
    </source>
</evidence>
<dbReference type="GO" id="GO:0005886">
    <property type="term" value="C:plasma membrane"/>
    <property type="evidence" value="ECO:0007669"/>
    <property type="project" value="UniProtKB-SubCell"/>
</dbReference>
<evidence type="ECO:0000256" key="13">
    <source>
        <dbReference type="ARBA" id="ARBA00040640"/>
    </source>
</evidence>
<comment type="function">
    <text evidence="12">Induces bone resorption, acting probably through a signaling cascade which results in the secretion of factor(s) enhancing osteoclast formation and activity.</text>
</comment>